<gene>
    <name evidence="1" type="ORF">NSPWAT_2186</name>
</gene>
<sequence length="84" mass="10144">MALDIKETPKKDFSDYHWSREALEFWDWIEDVLAQLIREKAKKRAQEKLRIENSDLVTEDDMHKFIPEILEKLKSEINLKISQK</sequence>
<evidence type="ECO:0000313" key="2">
    <source>
        <dbReference type="Proteomes" id="UP001157733"/>
    </source>
</evidence>
<dbReference type="EMBL" id="OX336137">
    <property type="protein sequence ID" value="CAI2719042.1"/>
    <property type="molecule type" value="Genomic_DNA"/>
</dbReference>
<dbReference type="GO" id="GO:0003743">
    <property type="term" value="F:translation initiation factor activity"/>
    <property type="evidence" value="ECO:0007669"/>
    <property type="project" value="UniProtKB-KW"/>
</dbReference>
<dbReference type="RefSeq" id="WP_282011899.1">
    <property type="nucleotide sequence ID" value="NZ_OX336137.1"/>
</dbReference>
<evidence type="ECO:0000313" key="1">
    <source>
        <dbReference type="EMBL" id="CAI2719042.1"/>
    </source>
</evidence>
<name>A0ABM9HFN1_9BACT</name>
<reference evidence="1 2" key="1">
    <citation type="submission" date="2022-09" db="EMBL/GenBank/DDBJ databases">
        <authorList>
            <person name="Kop L."/>
        </authorList>
    </citation>
    <scope>NUCLEOTIDE SEQUENCE [LARGE SCALE GENOMIC DNA]</scope>
    <source>
        <strain evidence="1 2">347</strain>
    </source>
</reference>
<protein>
    <submittedName>
        <fullName evidence="1">Eukaryotic translation initiation factor 3 30 kDa subunit</fullName>
    </submittedName>
</protein>
<dbReference type="Proteomes" id="UP001157733">
    <property type="component" value="Chromosome"/>
</dbReference>
<organism evidence="1 2">
    <name type="scientific">Nitrospina watsonii</name>
    <dbReference type="NCBI Taxonomy" id="1323948"/>
    <lineage>
        <taxon>Bacteria</taxon>
        <taxon>Pseudomonadati</taxon>
        <taxon>Nitrospinota/Tectimicrobiota group</taxon>
        <taxon>Nitrospinota</taxon>
        <taxon>Nitrospinia</taxon>
        <taxon>Nitrospinales</taxon>
        <taxon>Nitrospinaceae</taxon>
        <taxon>Nitrospina</taxon>
    </lineage>
</organism>
<accession>A0ABM9HFN1</accession>
<keyword evidence="1" id="KW-0396">Initiation factor</keyword>
<keyword evidence="2" id="KW-1185">Reference proteome</keyword>
<proteinExistence type="predicted"/>
<keyword evidence="1" id="KW-0648">Protein biosynthesis</keyword>